<dbReference type="InterPro" id="IPR010402">
    <property type="entry name" value="CCT_domain"/>
</dbReference>
<dbReference type="GO" id="GO:0005634">
    <property type="term" value="C:nucleus"/>
    <property type="evidence" value="ECO:0007669"/>
    <property type="project" value="UniProtKB-SubCell"/>
</dbReference>
<dbReference type="EMBL" id="KZ451961">
    <property type="protein sequence ID" value="PKA57640.1"/>
    <property type="molecule type" value="Genomic_DNA"/>
</dbReference>
<dbReference type="InterPro" id="IPR000315">
    <property type="entry name" value="Znf_B-box"/>
</dbReference>
<dbReference type="OrthoDB" id="153872at2759"/>
<protein>
    <submittedName>
        <fullName evidence="13">Zinc finger protein CONSTANS-LIKE 13</fullName>
    </submittedName>
</protein>
<evidence type="ECO:0000256" key="5">
    <source>
        <dbReference type="ARBA" id="ARBA00022771"/>
    </source>
</evidence>
<evidence type="ECO:0000256" key="2">
    <source>
        <dbReference type="ARBA" id="ARBA00010024"/>
    </source>
</evidence>
<feature type="domain" description="B box-type" evidence="11">
    <location>
        <begin position="7"/>
        <end position="54"/>
    </location>
</feature>
<dbReference type="Pfam" id="PF06203">
    <property type="entry name" value="CCT"/>
    <property type="match status" value="1"/>
</dbReference>
<dbReference type="CDD" id="cd19821">
    <property type="entry name" value="Bbox1_BBX-like"/>
    <property type="match status" value="1"/>
</dbReference>
<evidence type="ECO:0000256" key="7">
    <source>
        <dbReference type="ARBA" id="ARBA00023242"/>
    </source>
</evidence>
<evidence type="ECO:0000256" key="6">
    <source>
        <dbReference type="ARBA" id="ARBA00022833"/>
    </source>
</evidence>
<evidence type="ECO:0000259" key="12">
    <source>
        <dbReference type="PROSITE" id="PS51017"/>
    </source>
</evidence>
<evidence type="ECO:0000256" key="10">
    <source>
        <dbReference type="SAM" id="MobiDB-lite"/>
    </source>
</evidence>
<dbReference type="PANTHER" id="PTHR31717:SF10">
    <property type="entry name" value="CCT MOTIF FAMILY PROTEIN, EXPRESSED"/>
    <property type="match status" value="1"/>
</dbReference>
<keyword evidence="14" id="KW-1185">Reference proteome</keyword>
<proteinExistence type="inferred from homology"/>
<keyword evidence="4" id="KW-0677">Repeat</keyword>
<dbReference type="PROSITE" id="PS50119">
    <property type="entry name" value="ZF_BBOX"/>
    <property type="match status" value="1"/>
</dbReference>
<accession>A0A2I0AQ10</accession>
<evidence type="ECO:0000256" key="8">
    <source>
        <dbReference type="PROSITE-ProRule" id="PRU00024"/>
    </source>
</evidence>
<keyword evidence="3" id="KW-0479">Metal-binding</keyword>
<feature type="region of interest" description="Disordered" evidence="10">
    <location>
        <begin position="161"/>
        <end position="180"/>
    </location>
</feature>
<organism evidence="13 14">
    <name type="scientific">Apostasia shenzhenica</name>
    <dbReference type="NCBI Taxonomy" id="1088818"/>
    <lineage>
        <taxon>Eukaryota</taxon>
        <taxon>Viridiplantae</taxon>
        <taxon>Streptophyta</taxon>
        <taxon>Embryophyta</taxon>
        <taxon>Tracheophyta</taxon>
        <taxon>Spermatophyta</taxon>
        <taxon>Magnoliopsida</taxon>
        <taxon>Liliopsida</taxon>
        <taxon>Asparagales</taxon>
        <taxon>Orchidaceae</taxon>
        <taxon>Apostasioideae</taxon>
        <taxon>Apostasia</taxon>
    </lineage>
</organism>
<comment type="subcellular location">
    <subcellularLocation>
        <location evidence="1 9">Nucleus</location>
    </subcellularLocation>
</comment>
<evidence type="ECO:0000259" key="11">
    <source>
        <dbReference type="PROSITE" id="PS50119"/>
    </source>
</evidence>
<dbReference type="SMR" id="A0A2I0AQ10"/>
<evidence type="ECO:0000256" key="3">
    <source>
        <dbReference type="ARBA" id="ARBA00022723"/>
    </source>
</evidence>
<feature type="compositionally biased region" description="Basic and acidic residues" evidence="10">
    <location>
        <begin position="169"/>
        <end position="180"/>
    </location>
</feature>
<sequence>MVAADADASPPCDFCGETTAVVYCRADSSRLCLACDREVHAANTVSSRHHRSLLCDLCAAASAVIFCSSPPHRLALCSNCDFDAHRAADHRHDRRAVEPFTGCPAGAELAAAIGIEDVKGVFSGEANGGGGVQEGWAWDAPPVFSWDDLFLPLTTTPFHGFQALGTHPPPKDRNSSCGKRKEEIHQQLREIIKGEIDGVKSEEEIEPELELASVPLENFHGGKLGSNYDYNPVFVDVRSCEASNLQWNQNDNLDAGNLTEISSEQQIRSSSLLNPTILDFSVEAAAPASLNGGSDKDSTNPTSFDDPTSALHKAALELPDRSSVISRYKEKRKTRRYDKLIRYESRKARADNRVRIKGRFAKANQVGKLDGNCLNQTQSSMESKNG</sequence>
<keyword evidence="5 8" id="KW-0863">Zinc-finger</keyword>
<keyword evidence="6" id="KW-0862">Zinc</keyword>
<feature type="domain" description="CCT" evidence="12">
    <location>
        <begin position="321"/>
        <end position="363"/>
    </location>
</feature>
<evidence type="ECO:0000256" key="1">
    <source>
        <dbReference type="ARBA" id="ARBA00004123"/>
    </source>
</evidence>
<evidence type="ECO:0000256" key="4">
    <source>
        <dbReference type="ARBA" id="ARBA00022737"/>
    </source>
</evidence>
<dbReference type="PANTHER" id="PTHR31717">
    <property type="entry name" value="ZINC FINGER PROTEIN CONSTANS-LIKE 10"/>
    <property type="match status" value="1"/>
</dbReference>
<dbReference type="GO" id="GO:0006355">
    <property type="term" value="P:regulation of DNA-templated transcription"/>
    <property type="evidence" value="ECO:0007669"/>
    <property type="project" value="UniProtKB-ARBA"/>
</dbReference>
<dbReference type="GO" id="GO:0008270">
    <property type="term" value="F:zinc ion binding"/>
    <property type="evidence" value="ECO:0007669"/>
    <property type="project" value="UniProtKB-KW"/>
</dbReference>
<gene>
    <name evidence="13" type="primary">COL13</name>
    <name evidence="13" type="ORF">AXF42_Ash016686</name>
</gene>
<comment type="similarity">
    <text evidence="2">Belongs to the CONSTANS family.</text>
</comment>
<evidence type="ECO:0000313" key="13">
    <source>
        <dbReference type="EMBL" id="PKA57640.1"/>
    </source>
</evidence>
<dbReference type="AlphaFoldDB" id="A0A2I0AQ10"/>
<evidence type="ECO:0000313" key="14">
    <source>
        <dbReference type="Proteomes" id="UP000236161"/>
    </source>
</evidence>
<evidence type="ECO:0000256" key="9">
    <source>
        <dbReference type="PROSITE-ProRule" id="PRU00357"/>
    </source>
</evidence>
<feature type="region of interest" description="Disordered" evidence="10">
    <location>
        <begin position="289"/>
        <end position="308"/>
    </location>
</feature>
<dbReference type="Proteomes" id="UP000236161">
    <property type="component" value="Unassembled WGS sequence"/>
</dbReference>
<reference evidence="13 14" key="1">
    <citation type="journal article" date="2017" name="Nature">
        <title>The Apostasia genome and the evolution of orchids.</title>
        <authorList>
            <person name="Zhang G.Q."/>
            <person name="Liu K.W."/>
            <person name="Li Z."/>
            <person name="Lohaus R."/>
            <person name="Hsiao Y.Y."/>
            <person name="Niu S.C."/>
            <person name="Wang J.Y."/>
            <person name="Lin Y.C."/>
            <person name="Xu Q."/>
            <person name="Chen L.J."/>
            <person name="Yoshida K."/>
            <person name="Fujiwara S."/>
            <person name="Wang Z.W."/>
            <person name="Zhang Y.Q."/>
            <person name="Mitsuda N."/>
            <person name="Wang M."/>
            <person name="Liu G.H."/>
            <person name="Pecoraro L."/>
            <person name="Huang H.X."/>
            <person name="Xiao X.J."/>
            <person name="Lin M."/>
            <person name="Wu X.Y."/>
            <person name="Wu W.L."/>
            <person name="Chen Y.Y."/>
            <person name="Chang S.B."/>
            <person name="Sakamoto S."/>
            <person name="Ohme-Takagi M."/>
            <person name="Yagi M."/>
            <person name="Zeng S.J."/>
            <person name="Shen C.Y."/>
            <person name="Yeh C.M."/>
            <person name="Luo Y.B."/>
            <person name="Tsai W.C."/>
            <person name="Van de Peer Y."/>
            <person name="Liu Z.J."/>
        </authorList>
    </citation>
    <scope>NUCLEOTIDE SEQUENCE [LARGE SCALE GENOMIC DNA]</scope>
    <source>
        <strain evidence="14">cv. Shenzhen</strain>
        <tissue evidence="13">Stem</tissue>
    </source>
</reference>
<dbReference type="PROSITE" id="PS51017">
    <property type="entry name" value="CCT"/>
    <property type="match status" value="1"/>
</dbReference>
<name>A0A2I0AQ10_9ASPA</name>
<dbReference type="SMART" id="SM00336">
    <property type="entry name" value="BBOX"/>
    <property type="match status" value="1"/>
</dbReference>
<dbReference type="InterPro" id="IPR049808">
    <property type="entry name" value="CONSTANS-like_Bbox1"/>
</dbReference>
<keyword evidence="7 9" id="KW-0539">Nucleus</keyword>